<proteinExistence type="predicted"/>
<feature type="compositionally biased region" description="Low complexity" evidence="1">
    <location>
        <begin position="15"/>
        <end position="28"/>
    </location>
</feature>
<name>A0ABT9NQB3_9ACTN</name>
<dbReference type="InterPro" id="IPR046281">
    <property type="entry name" value="DUF6318"/>
</dbReference>
<feature type="domain" description="DUF6318" evidence="2">
    <location>
        <begin position="114"/>
        <end position="245"/>
    </location>
</feature>
<dbReference type="RefSeq" id="WP_181641914.1">
    <property type="nucleotide sequence ID" value="NZ_CCXJ01000281.1"/>
</dbReference>
<feature type="compositionally biased region" description="Low complexity" evidence="1">
    <location>
        <begin position="63"/>
        <end position="96"/>
    </location>
</feature>
<reference evidence="3 4" key="1">
    <citation type="submission" date="2023-07" db="EMBL/GenBank/DDBJ databases">
        <title>Sequencing the genomes of 1000 actinobacteria strains.</title>
        <authorList>
            <person name="Klenk H.-P."/>
        </authorList>
    </citation>
    <scope>NUCLEOTIDE SEQUENCE [LARGE SCALE GENOMIC DNA]</scope>
    <source>
        <strain evidence="3 4">GD13</strain>
    </source>
</reference>
<feature type="region of interest" description="Disordered" evidence="1">
    <location>
        <begin position="1"/>
        <end position="28"/>
    </location>
</feature>
<dbReference type="Pfam" id="PF19843">
    <property type="entry name" value="DUF6318"/>
    <property type="match status" value="1"/>
</dbReference>
<evidence type="ECO:0000259" key="2">
    <source>
        <dbReference type="Pfam" id="PF19843"/>
    </source>
</evidence>
<sequence length="256" mass="26677">MSPRSLPVWSRRIPRSTSSRRPPSAPTRTAVPLLARPVALVVALLVGLVLTGCGGSEAEPQDTPSAASSPASTGAAGPSAAAAGPTTSASPGATAPLMSPRVAERTTSGPTTRPVPPLPDAATTRSVAGRDAFVEHVIDLWAHALATNDAAPLRALAPRGRCEGCATLTRELDGRAQEGWYVALDGVQVTDLTGPRRVRPQTPATIVATIDIPATYSLNDDQTYRTSNPSHEGAIFEVDVVWRQGRYFLLGYALTG</sequence>
<dbReference type="EMBL" id="JAUSQM010000001">
    <property type="protein sequence ID" value="MDP9822619.1"/>
    <property type="molecule type" value="Genomic_DNA"/>
</dbReference>
<comment type="caution">
    <text evidence="3">The sequence shown here is derived from an EMBL/GenBank/DDBJ whole genome shotgun (WGS) entry which is preliminary data.</text>
</comment>
<keyword evidence="4" id="KW-1185">Reference proteome</keyword>
<organism evidence="3 4">
    <name type="scientific">Nocardioides massiliensis</name>
    <dbReference type="NCBI Taxonomy" id="1325935"/>
    <lineage>
        <taxon>Bacteria</taxon>
        <taxon>Bacillati</taxon>
        <taxon>Actinomycetota</taxon>
        <taxon>Actinomycetes</taxon>
        <taxon>Propionibacteriales</taxon>
        <taxon>Nocardioidaceae</taxon>
        <taxon>Nocardioides</taxon>
    </lineage>
</organism>
<dbReference type="Proteomes" id="UP001240447">
    <property type="component" value="Unassembled WGS sequence"/>
</dbReference>
<evidence type="ECO:0000313" key="3">
    <source>
        <dbReference type="EMBL" id="MDP9822619.1"/>
    </source>
</evidence>
<evidence type="ECO:0000313" key="4">
    <source>
        <dbReference type="Proteomes" id="UP001240447"/>
    </source>
</evidence>
<accession>A0ABT9NQB3</accession>
<gene>
    <name evidence="3" type="ORF">J2S59_002428</name>
</gene>
<feature type="region of interest" description="Disordered" evidence="1">
    <location>
        <begin position="56"/>
        <end position="123"/>
    </location>
</feature>
<protein>
    <recommendedName>
        <fullName evidence="2">DUF6318 domain-containing protein</fullName>
    </recommendedName>
</protein>
<evidence type="ECO:0000256" key="1">
    <source>
        <dbReference type="SAM" id="MobiDB-lite"/>
    </source>
</evidence>